<organism evidence="1 2">
    <name type="scientific">Lucilia cuprina</name>
    <name type="common">Green bottle fly</name>
    <name type="synonym">Australian sheep blowfly</name>
    <dbReference type="NCBI Taxonomy" id="7375"/>
    <lineage>
        <taxon>Eukaryota</taxon>
        <taxon>Metazoa</taxon>
        <taxon>Ecdysozoa</taxon>
        <taxon>Arthropoda</taxon>
        <taxon>Hexapoda</taxon>
        <taxon>Insecta</taxon>
        <taxon>Pterygota</taxon>
        <taxon>Neoptera</taxon>
        <taxon>Endopterygota</taxon>
        <taxon>Diptera</taxon>
        <taxon>Brachycera</taxon>
        <taxon>Muscomorpha</taxon>
        <taxon>Oestroidea</taxon>
        <taxon>Calliphoridae</taxon>
        <taxon>Luciliinae</taxon>
        <taxon>Lucilia</taxon>
    </lineage>
</organism>
<evidence type="ECO:0000313" key="2">
    <source>
        <dbReference type="Proteomes" id="UP000037069"/>
    </source>
</evidence>
<dbReference type="EMBL" id="JRES01000237">
    <property type="protein sequence ID" value="KNC33068.1"/>
    <property type="molecule type" value="Genomic_DNA"/>
</dbReference>
<protein>
    <submittedName>
        <fullName evidence="1">Uncharacterized protein</fullName>
    </submittedName>
</protein>
<keyword evidence="2" id="KW-1185">Reference proteome</keyword>
<reference evidence="1 2" key="1">
    <citation type="journal article" date="2015" name="Nat. Commun.">
        <title>Lucilia cuprina genome unlocks parasitic fly biology to underpin future interventions.</title>
        <authorList>
            <person name="Anstead C.A."/>
            <person name="Korhonen P.K."/>
            <person name="Young N.D."/>
            <person name="Hall R.S."/>
            <person name="Jex A.R."/>
            <person name="Murali S.C."/>
            <person name="Hughes D.S."/>
            <person name="Lee S.F."/>
            <person name="Perry T."/>
            <person name="Stroehlein A.J."/>
            <person name="Ansell B.R."/>
            <person name="Breugelmans B."/>
            <person name="Hofmann A."/>
            <person name="Qu J."/>
            <person name="Dugan S."/>
            <person name="Lee S.L."/>
            <person name="Chao H."/>
            <person name="Dinh H."/>
            <person name="Han Y."/>
            <person name="Doddapaneni H.V."/>
            <person name="Worley K.C."/>
            <person name="Muzny D.M."/>
            <person name="Ioannidis P."/>
            <person name="Waterhouse R.M."/>
            <person name="Zdobnov E.M."/>
            <person name="James P.J."/>
            <person name="Bagnall N.H."/>
            <person name="Kotze A.C."/>
            <person name="Gibbs R.A."/>
            <person name="Richards S."/>
            <person name="Batterham P."/>
            <person name="Gasser R.B."/>
        </authorList>
    </citation>
    <scope>NUCLEOTIDE SEQUENCE [LARGE SCALE GENOMIC DNA]</scope>
    <source>
        <strain evidence="1 2">LS</strain>
        <tissue evidence="1">Full body</tissue>
    </source>
</reference>
<dbReference type="Proteomes" id="UP000037069">
    <property type="component" value="Unassembled WGS sequence"/>
</dbReference>
<accession>A0A0L0CL33</accession>
<evidence type="ECO:0000313" key="1">
    <source>
        <dbReference type="EMBL" id="KNC33068.1"/>
    </source>
</evidence>
<comment type="caution">
    <text evidence="1">The sequence shown here is derived from an EMBL/GenBank/DDBJ whole genome shotgun (WGS) entry which is preliminary data.</text>
</comment>
<sequence length="156" mass="17698">MTEPVHVQHFAEHALNPNAHPVKEKAIIGEINLRDIPEDGHSYDDMKDLHSLTSLSQTTEMNLLFRKQYLETFSQDPIQTEELPRQVEWRDLTISRVAPENFPEKSKPGQVLRTTRSPTLSGALVKLYGKLFLSEAKDTFNITMVISPSSDAPEDL</sequence>
<name>A0A0L0CL33_LUCCU</name>
<dbReference type="AlphaFoldDB" id="A0A0L0CL33"/>
<gene>
    <name evidence="1" type="ORF">FF38_05196</name>
</gene>
<proteinExistence type="predicted"/>